<feature type="binding site" evidence="6">
    <location>
        <position position="113"/>
    </location>
    <ligand>
        <name>5-phospho-alpha-D-ribose 1-diphosphate</name>
        <dbReference type="ChEBI" id="CHEBI:58017"/>
        <note>ligand shared between dimeric partners</note>
    </ligand>
</feature>
<dbReference type="Gene3D" id="3.40.50.2020">
    <property type="match status" value="1"/>
</dbReference>
<reference evidence="8" key="3">
    <citation type="journal article" date="2023" name="Microbiol. Resour. Announc.">
        <title>Draft Genome Sequence of Granulicatella sp. Strain S8, Isolated from a Marine Fish, Seriola quinqueradiata.</title>
        <authorList>
            <person name="Lee M."/>
            <person name="Farooq A."/>
            <person name="Jeong J.B."/>
            <person name="Jung M.Y."/>
        </authorList>
    </citation>
    <scope>NUCLEOTIDE SEQUENCE</scope>
    <source>
        <strain evidence="8">S8</strain>
    </source>
</reference>
<dbReference type="InterPro" id="IPR029057">
    <property type="entry name" value="PRTase-like"/>
</dbReference>
<accession>A0ABT1WK01</accession>
<keyword evidence="5 6" id="KW-0665">Pyrimidine biosynthesis</keyword>
<protein>
    <recommendedName>
        <fullName evidence="2 6">Orotate phosphoribosyltransferase</fullName>
        <shortName evidence="6">OPRT</shortName>
        <shortName evidence="6">OPRTase</shortName>
        <ecNumber evidence="2 6">2.4.2.10</ecNumber>
    </recommendedName>
</protein>
<evidence type="ECO:0000259" key="7">
    <source>
        <dbReference type="Pfam" id="PF00156"/>
    </source>
</evidence>
<keyword evidence="4 6" id="KW-0808">Transferase</keyword>
<dbReference type="EMBL" id="JANHNZ010000001">
    <property type="protein sequence ID" value="MCQ9208958.1"/>
    <property type="molecule type" value="Genomic_DNA"/>
</dbReference>
<dbReference type="EC" id="2.4.2.10" evidence="2 6"/>
<comment type="catalytic activity">
    <reaction evidence="6">
        <text>orotidine 5'-phosphate + diphosphate = orotate + 5-phospho-alpha-D-ribose 1-diphosphate</text>
        <dbReference type="Rhea" id="RHEA:10380"/>
        <dbReference type="ChEBI" id="CHEBI:30839"/>
        <dbReference type="ChEBI" id="CHEBI:33019"/>
        <dbReference type="ChEBI" id="CHEBI:57538"/>
        <dbReference type="ChEBI" id="CHEBI:58017"/>
        <dbReference type="EC" id="2.4.2.10"/>
    </reaction>
</comment>
<evidence type="ECO:0000256" key="1">
    <source>
        <dbReference type="ARBA" id="ARBA00004889"/>
    </source>
</evidence>
<dbReference type="NCBIfam" id="TIGR00336">
    <property type="entry name" value="pyrE"/>
    <property type="match status" value="1"/>
</dbReference>
<dbReference type="InterPro" id="IPR023031">
    <property type="entry name" value="OPRT"/>
</dbReference>
<dbReference type="Proteomes" id="UP001059480">
    <property type="component" value="Unassembled WGS sequence"/>
</dbReference>
<evidence type="ECO:0000313" key="8">
    <source>
        <dbReference type="EMBL" id="MCQ9208958.1"/>
    </source>
</evidence>
<feature type="domain" description="Phosphoribosyltransferase" evidence="7">
    <location>
        <begin position="82"/>
        <end position="185"/>
    </location>
</feature>
<dbReference type="CDD" id="cd06223">
    <property type="entry name" value="PRTases_typeI"/>
    <property type="match status" value="1"/>
</dbReference>
<name>A0ABT1WK01_9LACT</name>
<comment type="caution">
    <text evidence="6">Lacks conserved residue(s) required for the propagation of feature annotation.</text>
</comment>
<feature type="binding site" description="in other chain" evidence="6">
    <location>
        <begin position="135"/>
        <end position="143"/>
    </location>
    <ligand>
        <name>5-phospho-alpha-D-ribose 1-diphosphate</name>
        <dbReference type="ChEBI" id="CHEBI:58017"/>
        <note>ligand shared between dimeric partners</note>
    </ligand>
</feature>
<comment type="pathway">
    <text evidence="1 6">Pyrimidine metabolism; UMP biosynthesis via de novo pathway; UMP from orotate: step 1/2.</text>
</comment>
<comment type="function">
    <text evidence="6">Catalyzes the transfer of a ribosyl phosphate group from 5-phosphoribose 1-diphosphate to orotate, leading to the formation of orotidine monophosphate (OMP).</text>
</comment>
<evidence type="ECO:0000256" key="6">
    <source>
        <dbReference type="HAMAP-Rule" id="MF_01208"/>
    </source>
</evidence>
<sequence length="228" mass="25042">MSTSTDLINNKVQDNLAKEVAKDLLQIGAVTLSPNAPYTWASGMRSPIYCDNRMTMSFPAVRNKIANGLAELIKVNYPDCQVIAGTATAGIPHAAWIAKELDLPMIYVRSSAKDHGRGNQIEGLLTSGQKVVMVEDLISTGGSVIDASLAVKEAGGDVQGVVAIFNYQLPKGQKRFEDYHVDLQTLTNYSTLIEVAKDNDAINEDQAQVLTQWKNSPETWFKDYYENK</sequence>
<dbReference type="SUPFAM" id="SSF53271">
    <property type="entry name" value="PRTase-like"/>
    <property type="match status" value="1"/>
</dbReference>
<dbReference type="RefSeq" id="WP_256944077.1">
    <property type="nucleotide sequence ID" value="NZ_JANHNZ010000001.1"/>
</dbReference>
<comment type="subunit">
    <text evidence="6">Homodimer.</text>
</comment>
<keyword evidence="9" id="KW-1185">Reference proteome</keyword>
<evidence type="ECO:0000313" key="9">
    <source>
        <dbReference type="Proteomes" id="UP001059480"/>
    </source>
</evidence>
<evidence type="ECO:0000256" key="5">
    <source>
        <dbReference type="ARBA" id="ARBA00022975"/>
    </source>
</evidence>
<reference evidence="8" key="1">
    <citation type="submission" date="2022-07" db="EMBL/GenBank/DDBJ databases">
        <authorList>
            <person name="Jung M.-Y."/>
            <person name="Lee M."/>
        </authorList>
    </citation>
    <scope>NUCLEOTIDE SEQUENCE</scope>
    <source>
        <strain evidence="8">S8</strain>
    </source>
</reference>
<keyword evidence="3 6" id="KW-0328">Glycosyltransferase</keyword>
<comment type="cofactor">
    <cofactor evidence="6">
        <name>Mg(2+)</name>
        <dbReference type="ChEBI" id="CHEBI:18420"/>
    </cofactor>
</comment>
<evidence type="ECO:0000256" key="4">
    <source>
        <dbReference type="ARBA" id="ARBA00022679"/>
    </source>
</evidence>
<dbReference type="GO" id="GO:0004588">
    <property type="term" value="F:orotate phosphoribosyltransferase activity"/>
    <property type="evidence" value="ECO:0007669"/>
    <property type="project" value="UniProtKB-EC"/>
</dbReference>
<feature type="binding site" evidence="6">
    <location>
        <position position="109"/>
    </location>
    <ligand>
        <name>5-phospho-alpha-D-ribose 1-diphosphate</name>
        <dbReference type="ChEBI" id="CHEBI:58017"/>
        <note>ligand shared between dimeric partners</note>
    </ligand>
</feature>
<evidence type="ECO:0000256" key="2">
    <source>
        <dbReference type="ARBA" id="ARBA00011971"/>
    </source>
</evidence>
<feature type="binding site" evidence="6">
    <location>
        <position position="115"/>
    </location>
    <ligand>
        <name>5-phospho-alpha-D-ribose 1-diphosphate</name>
        <dbReference type="ChEBI" id="CHEBI:58017"/>
        <note>ligand shared between dimeric partners</note>
    </ligand>
</feature>
<dbReference type="HAMAP" id="MF_01208">
    <property type="entry name" value="PyrE"/>
    <property type="match status" value="1"/>
</dbReference>
<comment type="similarity">
    <text evidence="6">Belongs to the purine/pyrimidine phosphoribosyltransferase family. PyrE subfamily.</text>
</comment>
<evidence type="ECO:0000256" key="3">
    <source>
        <dbReference type="ARBA" id="ARBA00022676"/>
    </source>
</evidence>
<dbReference type="PANTHER" id="PTHR19278:SF9">
    <property type="entry name" value="URIDINE 5'-MONOPHOSPHATE SYNTHASE"/>
    <property type="match status" value="1"/>
</dbReference>
<comment type="caution">
    <text evidence="8">The sequence shown here is derived from an EMBL/GenBank/DDBJ whole genome shotgun (WGS) entry which is preliminary data.</text>
</comment>
<dbReference type="Pfam" id="PF00156">
    <property type="entry name" value="Pribosyltran"/>
    <property type="match status" value="1"/>
</dbReference>
<proteinExistence type="inferred from homology"/>
<dbReference type="InterPro" id="IPR000836">
    <property type="entry name" value="PRTase_dom"/>
</dbReference>
<organism evidence="8 9">
    <name type="scientific">Granulicatella seriolae</name>
    <dbReference type="NCBI Taxonomy" id="2967226"/>
    <lineage>
        <taxon>Bacteria</taxon>
        <taxon>Bacillati</taxon>
        <taxon>Bacillota</taxon>
        <taxon>Bacilli</taxon>
        <taxon>Lactobacillales</taxon>
        <taxon>Carnobacteriaceae</taxon>
        <taxon>Granulicatella</taxon>
    </lineage>
</organism>
<dbReference type="PANTHER" id="PTHR19278">
    <property type="entry name" value="OROTATE PHOSPHORIBOSYLTRANSFERASE"/>
    <property type="match status" value="1"/>
</dbReference>
<feature type="binding site" evidence="6">
    <location>
        <position position="139"/>
    </location>
    <ligand>
        <name>orotate</name>
        <dbReference type="ChEBI" id="CHEBI:30839"/>
    </ligand>
</feature>
<reference evidence="8" key="2">
    <citation type="journal article" date="2023" name="Curr. Microbiol.">
        <title>Granulicatella seriolae sp. nov., a Novel Facultative Anaerobe Isolated from Yellowtail Marine Fish.</title>
        <authorList>
            <person name="Lee M."/>
            <person name="Choi Y.J."/>
            <person name="Farooq A."/>
            <person name="Jeong J.B."/>
            <person name="Jung M.Y."/>
        </authorList>
    </citation>
    <scope>NUCLEOTIDE SEQUENCE</scope>
    <source>
        <strain evidence="8">S8</strain>
    </source>
</reference>
<keyword evidence="6" id="KW-0460">Magnesium</keyword>
<gene>
    <name evidence="6 8" type="primary">pyrE</name>
    <name evidence="8" type="ORF">NPA36_00055</name>
</gene>
<dbReference type="InterPro" id="IPR004467">
    <property type="entry name" value="Or_phspho_trans_dom"/>
</dbReference>